<evidence type="ECO:0000313" key="1">
    <source>
        <dbReference type="EMBL" id="KAF2752399.1"/>
    </source>
</evidence>
<gene>
    <name evidence="1" type="ORF">EJ05DRAFT_384024</name>
</gene>
<evidence type="ECO:0000313" key="2">
    <source>
        <dbReference type="Proteomes" id="UP000799437"/>
    </source>
</evidence>
<dbReference type="OrthoDB" id="5244761at2759"/>
<dbReference type="RefSeq" id="XP_033594857.1">
    <property type="nucleotide sequence ID" value="XM_033741250.1"/>
</dbReference>
<dbReference type="CDD" id="cd12148">
    <property type="entry name" value="fungal_TF_MHR"/>
    <property type="match status" value="1"/>
</dbReference>
<dbReference type="PANTHER" id="PTHR47785:SF4">
    <property type="entry name" value="ZN(II)2CYS6 TRANSCRIPTION FACTOR (EUROFUNG)"/>
    <property type="match status" value="1"/>
</dbReference>
<dbReference type="GeneID" id="54482304"/>
<protein>
    <recommendedName>
        <fullName evidence="3">Transcription factor domain-containing protein</fullName>
    </recommendedName>
</protein>
<keyword evidence="2" id="KW-1185">Reference proteome</keyword>
<dbReference type="Proteomes" id="UP000799437">
    <property type="component" value="Unassembled WGS sequence"/>
</dbReference>
<dbReference type="PANTHER" id="PTHR47785">
    <property type="entry name" value="ZN(II)2CYS6 TRANSCRIPTION FACTOR (EUROFUNG)-RELATED-RELATED"/>
    <property type="match status" value="1"/>
</dbReference>
<reference evidence="1" key="1">
    <citation type="journal article" date="2020" name="Stud. Mycol.">
        <title>101 Dothideomycetes genomes: a test case for predicting lifestyles and emergence of pathogens.</title>
        <authorList>
            <person name="Haridas S."/>
            <person name="Albert R."/>
            <person name="Binder M."/>
            <person name="Bloem J."/>
            <person name="Labutti K."/>
            <person name="Salamov A."/>
            <person name="Andreopoulos B."/>
            <person name="Baker S."/>
            <person name="Barry K."/>
            <person name="Bills G."/>
            <person name="Bluhm B."/>
            <person name="Cannon C."/>
            <person name="Castanera R."/>
            <person name="Culley D."/>
            <person name="Daum C."/>
            <person name="Ezra D."/>
            <person name="Gonzalez J."/>
            <person name="Henrissat B."/>
            <person name="Kuo A."/>
            <person name="Liang C."/>
            <person name="Lipzen A."/>
            <person name="Lutzoni F."/>
            <person name="Magnuson J."/>
            <person name="Mondo S."/>
            <person name="Nolan M."/>
            <person name="Ohm R."/>
            <person name="Pangilinan J."/>
            <person name="Park H.-J."/>
            <person name="Ramirez L."/>
            <person name="Alfaro M."/>
            <person name="Sun H."/>
            <person name="Tritt A."/>
            <person name="Yoshinaga Y."/>
            <person name="Zwiers L.-H."/>
            <person name="Turgeon B."/>
            <person name="Goodwin S."/>
            <person name="Spatafora J."/>
            <person name="Crous P."/>
            <person name="Grigoriev I."/>
        </authorList>
    </citation>
    <scope>NUCLEOTIDE SEQUENCE</scope>
    <source>
        <strain evidence="1">CBS 121739</strain>
    </source>
</reference>
<dbReference type="AlphaFoldDB" id="A0A6A6VR81"/>
<name>A0A6A6VR81_9PEZI</name>
<dbReference type="EMBL" id="ML996644">
    <property type="protein sequence ID" value="KAF2752399.1"/>
    <property type="molecule type" value="Genomic_DNA"/>
</dbReference>
<proteinExistence type="predicted"/>
<organism evidence="1 2">
    <name type="scientific">Pseudovirgaria hyperparasitica</name>
    <dbReference type="NCBI Taxonomy" id="470096"/>
    <lineage>
        <taxon>Eukaryota</taxon>
        <taxon>Fungi</taxon>
        <taxon>Dikarya</taxon>
        <taxon>Ascomycota</taxon>
        <taxon>Pezizomycotina</taxon>
        <taxon>Dothideomycetes</taxon>
        <taxon>Dothideomycetes incertae sedis</taxon>
        <taxon>Acrospermales</taxon>
        <taxon>Acrospermaceae</taxon>
        <taxon>Pseudovirgaria</taxon>
    </lineage>
</organism>
<dbReference type="InterPro" id="IPR053181">
    <property type="entry name" value="EcdB-like_regulator"/>
</dbReference>
<accession>A0A6A6VR81</accession>
<evidence type="ECO:0008006" key="3">
    <source>
        <dbReference type="Google" id="ProtNLM"/>
    </source>
</evidence>
<sequence>MRYSPVTEELMNLDVIPGLHYYAYASEILGTMHGGHELYHAQAFLLASLYMNQLGRGLESYSWINAAAWVIRFNLKINHLCVKPDPPDHSEWRDYDRQEHPDNLPPGEVAEFKIKMNLLKFVYWSAVQLESDILAELPLPISHITLWEDRVAYPKYINGSLPDLNEVQDQPVSGEMGQVDNQHDITIVLFLAQIQFRKILNQVPMYLSTLWDHPPDSFPAGVYEPPFGREASTGIPSFLNWLYNWRNVSKAMGVDWDDNDDPSLDLNIARLRAKYYGAETIITRPYLHYVYHCPGADQDVLKRAWTYIRSSKESLTASKLREADWGNSLEDLLESDPTQSRDGISTKAIRSMLLSHACMWSSIRSTKAFNGIRTRLKVTNIFGTIHAQFGNCLVLAQCCESVWFKDLDGFAPIHEVPKLLEETMHKCKTYSNLAPALGKDYQVLHKALYSIRGLQR</sequence>